<sequence>MLGRLARPLLFLIVVLLLILGGIWLVTRQGNASLPVTAVEGQRPTIAAPDIEQIPTIAIATPVPWGNARPAPAKGLKVQAFADGLDHPRWLYTLPNGDVLVAEANSPPRKANSLTDRVMGWLLGRAGAGVPSANRITLLRDANGDGVAETRSVLISGLNSPTGMALVGGTLYVANTNAVLAFPYKPGDTRITARPEKIVNLPGGGNHWARNLLASPDGRLLYVTVGSASNIGERGMDKEERRAAIWEVYPENKTFRIYAAGLRNPNGLAWEPHRHELWTVVNERDMLGGDSPPDYLTFVDFGGFYGWPYSYWGGYVDRRTESRPDLLEYTRRPDYALGPHTAPLGLVFAEGAKLGRQFANGAFVALHGSWNRKPLSGYKVIYVPFGDDGMPAKGVKPIDVLAGFLDGDKHTRGRPAGLALDKTGALLVADDVGNRIWRVSAAE</sequence>
<dbReference type="SUPFAM" id="SSF50952">
    <property type="entry name" value="Soluble quinoprotein glucose dehydrogenase"/>
    <property type="match status" value="1"/>
</dbReference>
<dbReference type="EMBL" id="WQMS01000008">
    <property type="protein sequence ID" value="MVO77767.1"/>
    <property type="molecule type" value="Genomic_DNA"/>
</dbReference>
<gene>
    <name evidence="2" type="ORF">GON01_07445</name>
</gene>
<dbReference type="AlphaFoldDB" id="A0A6I4J010"/>
<name>A0A6I4J010_9SPHN</name>
<organism evidence="2 3">
    <name type="scientific">Sphingomonas horti</name>
    <dbReference type="NCBI Taxonomy" id="2682842"/>
    <lineage>
        <taxon>Bacteria</taxon>
        <taxon>Pseudomonadati</taxon>
        <taxon>Pseudomonadota</taxon>
        <taxon>Alphaproteobacteria</taxon>
        <taxon>Sphingomonadales</taxon>
        <taxon>Sphingomonadaceae</taxon>
        <taxon>Sphingomonas</taxon>
    </lineage>
</organism>
<dbReference type="InterPro" id="IPR054539">
    <property type="entry name" value="Beta-prop_PDH"/>
</dbReference>
<dbReference type="Pfam" id="PF22807">
    <property type="entry name" value="TrAA12"/>
    <property type="match status" value="2"/>
</dbReference>
<accession>A0A6I4J010</accession>
<feature type="domain" description="Pyrroloquinoline quinone-dependent pyranose dehydrogenase beta-propeller" evidence="1">
    <location>
        <begin position="141"/>
        <end position="287"/>
    </location>
</feature>
<dbReference type="Proteomes" id="UP000441389">
    <property type="component" value="Unassembled WGS sequence"/>
</dbReference>
<dbReference type="RefSeq" id="WP_157026750.1">
    <property type="nucleotide sequence ID" value="NZ_WQMS01000008.1"/>
</dbReference>
<dbReference type="Gene3D" id="2.120.10.30">
    <property type="entry name" value="TolB, C-terminal domain"/>
    <property type="match status" value="1"/>
</dbReference>
<dbReference type="InterPro" id="IPR011041">
    <property type="entry name" value="Quinoprot_gluc/sorb_DH_b-prop"/>
</dbReference>
<feature type="domain" description="Pyrroloquinoline quinone-dependent pyranose dehydrogenase beta-propeller" evidence="1">
    <location>
        <begin position="331"/>
        <end position="440"/>
    </location>
</feature>
<protein>
    <submittedName>
        <fullName evidence="2">Sorbosone dehydrogenase family protein</fullName>
    </submittedName>
</protein>
<dbReference type="InterPro" id="IPR011042">
    <property type="entry name" value="6-blade_b-propeller_TolB-like"/>
</dbReference>
<evidence type="ECO:0000259" key="1">
    <source>
        <dbReference type="Pfam" id="PF22807"/>
    </source>
</evidence>
<evidence type="ECO:0000313" key="3">
    <source>
        <dbReference type="Proteomes" id="UP000441389"/>
    </source>
</evidence>
<dbReference type="PANTHER" id="PTHR33546">
    <property type="entry name" value="LARGE, MULTIFUNCTIONAL SECRETED PROTEIN-RELATED"/>
    <property type="match status" value="1"/>
</dbReference>
<dbReference type="PANTHER" id="PTHR33546:SF1">
    <property type="entry name" value="LARGE, MULTIFUNCTIONAL SECRETED PROTEIN"/>
    <property type="match status" value="1"/>
</dbReference>
<comment type="caution">
    <text evidence="2">The sequence shown here is derived from an EMBL/GenBank/DDBJ whole genome shotgun (WGS) entry which is preliminary data.</text>
</comment>
<evidence type="ECO:0000313" key="2">
    <source>
        <dbReference type="EMBL" id="MVO77767.1"/>
    </source>
</evidence>
<reference evidence="2 3" key="1">
    <citation type="submission" date="2019-12" db="EMBL/GenBank/DDBJ databases">
        <authorList>
            <person name="Huq M.A."/>
        </authorList>
    </citation>
    <scope>NUCLEOTIDE SEQUENCE [LARGE SCALE GENOMIC DNA]</scope>
    <source>
        <strain evidence="2 3">MAH-20</strain>
    </source>
</reference>
<proteinExistence type="predicted"/>
<keyword evidence="3" id="KW-1185">Reference proteome</keyword>